<organism evidence="1 2">
    <name type="scientific">Saccharopolyspora shandongensis</name>
    <dbReference type="NCBI Taxonomy" id="418495"/>
    <lineage>
        <taxon>Bacteria</taxon>
        <taxon>Bacillati</taxon>
        <taxon>Actinomycetota</taxon>
        <taxon>Actinomycetes</taxon>
        <taxon>Pseudonocardiales</taxon>
        <taxon>Pseudonocardiaceae</taxon>
        <taxon>Saccharopolyspora</taxon>
    </lineage>
</organism>
<protein>
    <submittedName>
        <fullName evidence="1">Uncharacterized protein</fullName>
    </submittedName>
</protein>
<keyword evidence="2" id="KW-1185">Reference proteome</keyword>
<name>A0A1H3THM0_9PSEU</name>
<gene>
    <name evidence="1" type="ORF">SAMN05216215_108312</name>
</gene>
<proteinExistence type="predicted"/>
<evidence type="ECO:0000313" key="1">
    <source>
        <dbReference type="EMBL" id="SDZ49600.1"/>
    </source>
</evidence>
<reference evidence="2" key="1">
    <citation type="submission" date="2016-10" db="EMBL/GenBank/DDBJ databases">
        <authorList>
            <person name="Varghese N."/>
            <person name="Submissions S."/>
        </authorList>
    </citation>
    <scope>NUCLEOTIDE SEQUENCE [LARGE SCALE GENOMIC DNA]</scope>
    <source>
        <strain evidence="2">CGMCC 4.3530</strain>
    </source>
</reference>
<evidence type="ECO:0000313" key="2">
    <source>
        <dbReference type="Proteomes" id="UP000199529"/>
    </source>
</evidence>
<dbReference type="EMBL" id="FNOK01000083">
    <property type="protein sequence ID" value="SDZ49600.1"/>
    <property type="molecule type" value="Genomic_DNA"/>
</dbReference>
<accession>A0A1H3THM0</accession>
<dbReference type="AlphaFoldDB" id="A0A1H3THM0"/>
<sequence length="89" mass="9805">MTDPLGRPLPAEFLNGVALLAGKPKRLLVVDRTGIEARVWPDFNTVDVLIDCATPIIYTMARRNLLRLNETIAAAVVEFEELDEREGGG</sequence>
<dbReference type="Proteomes" id="UP000199529">
    <property type="component" value="Unassembled WGS sequence"/>
</dbReference>